<sequence length="422" mass="49427">MITHRYNLANDFKNSLADCDELWVAAALVSTDGLDFIQTHLSNEAKQHYLVGIDLPTPPKVLRSLMELSGENFKAHIYQKENRFYHPKVYILRNHKGLTVYTGSGNCTLGGFEKNVEVSLKTDDPITCDELLKWFNIQMKQGKAITEELIKAYEPVFTRRKERMKQDQKEMAQLLSPGTVNLDDINFNGQFFEKTHYNAFTGAKPYSYEPEIDKEREAVRNKLFQLHHLVYPKIKEKNWDLHDHYEFEHTVSSAVHNNYTSEDLDGIWLHYGRGRQEIKAYGKDETPINFMRMQVIIHRDSVGIWNRIGRDKNGSKIDRDHLQELLEKTEFRQKFFQHIHGLPEGYFIIINNRPPKYVNEFTDTEALMDYIVPDDRRYYFFVGKNFGPGDPQLSKANIVSTIMDNFGALYPGYQMILHRMRL</sequence>
<reference evidence="3" key="1">
    <citation type="submission" date="2016-10" db="EMBL/GenBank/DDBJ databases">
        <authorList>
            <person name="Varghese N."/>
            <person name="Submissions S."/>
        </authorList>
    </citation>
    <scope>NUCLEOTIDE SEQUENCE [LARGE SCALE GENOMIC DNA]</scope>
    <source>
        <strain evidence="3">Gh-67</strain>
    </source>
</reference>
<dbReference type="EMBL" id="FNCG01000010">
    <property type="protein sequence ID" value="SDH49816.1"/>
    <property type="molecule type" value="Genomic_DNA"/>
</dbReference>
<protein>
    <submittedName>
        <fullName evidence="2">HKD family nuclease</fullName>
    </submittedName>
</protein>
<gene>
    <name evidence="2" type="ORF">SAMN05192573_11059</name>
</gene>
<organism evidence="2 3">
    <name type="scientific">Mucilaginibacter gossypii</name>
    <dbReference type="NCBI Taxonomy" id="551996"/>
    <lineage>
        <taxon>Bacteria</taxon>
        <taxon>Pseudomonadati</taxon>
        <taxon>Bacteroidota</taxon>
        <taxon>Sphingobacteriia</taxon>
        <taxon>Sphingobacteriales</taxon>
        <taxon>Sphingobacteriaceae</taxon>
        <taxon>Mucilaginibacter</taxon>
    </lineage>
</organism>
<keyword evidence="3" id="KW-1185">Reference proteome</keyword>
<evidence type="ECO:0000259" key="1">
    <source>
        <dbReference type="Pfam" id="PF13091"/>
    </source>
</evidence>
<dbReference type="Gene3D" id="3.30.870.10">
    <property type="entry name" value="Endonuclease Chain A"/>
    <property type="match status" value="1"/>
</dbReference>
<evidence type="ECO:0000313" key="3">
    <source>
        <dbReference type="Proteomes" id="UP000199705"/>
    </source>
</evidence>
<feature type="domain" description="Phospholipase D-like" evidence="1">
    <location>
        <begin position="61"/>
        <end position="136"/>
    </location>
</feature>
<evidence type="ECO:0000313" key="2">
    <source>
        <dbReference type="EMBL" id="SDH49816.1"/>
    </source>
</evidence>
<dbReference type="RefSeq" id="WP_091170516.1">
    <property type="nucleotide sequence ID" value="NZ_FNCG01000010.1"/>
</dbReference>
<accession>A0A1G8CWG5</accession>
<name>A0A1G8CWG5_9SPHI</name>
<dbReference type="CDD" id="cd09117">
    <property type="entry name" value="PLDc_Bfil_DEXD_like"/>
    <property type="match status" value="1"/>
</dbReference>
<dbReference type="SUPFAM" id="SSF56024">
    <property type="entry name" value="Phospholipase D/nuclease"/>
    <property type="match status" value="1"/>
</dbReference>
<dbReference type="Pfam" id="PF13091">
    <property type="entry name" value="PLDc_2"/>
    <property type="match status" value="1"/>
</dbReference>
<dbReference type="STRING" id="551996.SAMN05192573_11059"/>
<proteinExistence type="predicted"/>
<dbReference type="InterPro" id="IPR025202">
    <property type="entry name" value="PLD-like_dom"/>
</dbReference>
<dbReference type="Proteomes" id="UP000199705">
    <property type="component" value="Unassembled WGS sequence"/>
</dbReference>
<dbReference type="AlphaFoldDB" id="A0A1G8CWG5"/>